<evidence type="ECO:0000313" key="1">
    <source>
        <dbReference type="EMBL" id="QQP48777.1"/>
    </source>
</evidence>
<gene>
    <name evidence="1" type="ORF">FKW44_009200</name>
</gene>
<protein>
    <submittedName>
        <fullName evidence="1">Uncharacterized protein</fullName>
    </submittedName>
</protein>
<evidence type="ECO:0000313" key="2">
    <source>
        <dbReference type="Proteomes" id="UP000595437"/>
    </source>
</evidence>
<accession>A0A7T8K6G8</accession>
<dbReference type="AlphaFoldDB" id="A0A7T8K6G8"/>
<sequence>MSWIHLFLTPSSEGRKFVEGYELKGSFLLSFRSPEVLTIRTTTVDHSVII</sequence>
<feature type="non-terminal residue" evidence="1">
    <location>
        <position position="50"/>
    </location>
</feature>
<proteinExistence type="predicted"/>
<dbReference type="Proteomes" id="UP000595437">
    <property type="component" value="Chromosome 6"/>
</dbReference>
<reference evidence="2" key="1">
    <citation type="submission" date="2021-01" db="EMBL/GenBank/DDBJ databases">
        <title>Caligus Genome Assembly.</title>
        <authorList>
            <person name="Gallardo-Escarate C."/>
        </authorList>
    </citation>
    <scope>NUCLEOTIDE SEQUENCE [LARGE SCALE GENOMIC DNA]</scope>
</reference>
<dbReference type="EMBL" id="CP045895">
    <property type="protein sequence ID" value="QQP48777.1"/>
    <property type="molecule type" value="Genomic_DNA"/>
</dbReference>
<name>A0A7T8K6G8_CALRO</name>
<organism evidence="1 2">
    <name type="scientific">Caligus rogercresseyi</name>
    <name type="common">Sea louse</name>
    <dbReference type="NCBI Taxonomy" id="217165"/>
    <lineage>
        <taxon>Eukaryota</taxon>
        <taxon>Metazoa</taxon>
        <taxon>Ecdysozoa</taxon>
        <taxon>Arthropoda</taxon>
        <taxon>Crustacea</taxon>
        <taxon>Multicrustacea</taxon>
        <taxon>Hexanauplia</taxon>
        <taxon>Copepoda</taxon>
        <taxon>Siphonostomatoida</taxon>
        <taxon>Caligidae</taxon>
        <taxon>Caligus</taxon>
    </lineage>
</organism>
<keyword evidence="2" id="KW-1185">Reference proteome</keyword>